<evidence type="ECO:0000259" key="2">
    <source>
        <dbReference type="Pfam" id="PF13767"/>
    </source>
</evidence>
<dbReference type="EMBL" id="DSPX01000105">
    <property type="protein sequence ID" value="HGG01113.1"/>
    <property type="molecule type" value="Genomic_DNA"/>
</dbReference>
<evidence type="ECO:0000313" key="3">
    <source>
        <dbReference type="EMBL" id="HGG01113.1"/>
    </source>
</evidence>
<dbReference type="AlphaFoldDB" id="A0A7C3VH25"/>
<sequence length="168" mass="17951">MLKLSAKAPGKILRPSVPLLLVSAASLLVAAPPTGYPSRGDSRITPTALFGIAATAQDAITDGEIAQFAKSVWEIEQKRQQAYNEIKKINNGATPPINCSDADSLNGLGRAVRDLAVNFCEESKTIAANNGLTVSRFNQIQSAYQNDAQVKQKVDAELIRIQGESITN</sequence>
<dbReference type="Pfam" id="PF13767">
    <property type="entry name" value="DUF4168"/>
    <property type="match status" value="1"/>
</dbReference>
<protein>
    <submittedName>
        <fullName evidence="3">DUF4168 domain-containing protein</fullName>
    </submittedName>
</protein>
<feature type="chain" id="PRO_5028437293" evidence="1">
    <location>
        <begin position="31"/>
        <end position="168"/>
    </location>
</feature>
<feature type="signal peptide" evidence="1">
    <location>
        <begin position="1"/>
        <end position="30"/>
    </location>
</feature>
<comment type="caution">
    <text evidence="3">The sequence shown here is derived from an EMBL/GenBank/DDBJ whole genome shotgun (WGS) entry which is preliminary data.</text>
</comment>
<organism evidence="3">
    <name type="scientific">Planktothricoides sp. SpSt-374</name>
    <dbReference type="NCBI Taxonomy" id="2282167"/>
    <lineage>
        <taxon>Bacteria</taxon>
        <taxon>Bacillati</taxon>
        <taxon>Cyanobacteriota</taxon>
        <taxon>Cyanophyceae</taxon>
        <taxon>Oscillatoriophycideae</taxon>
        <taxon>Oscillatoriales</taxon>
        <taxon>Oscillatoriaceae</taxon>
        <taxon>Planktothricoides</taxon>
    </lineage>
</organism>
<keyword evidence="1" id="KW-0732">Signal</keyword>
<name>A0A7C3VH25_9CYAN</name>
<feature type="domain" description="DUF4168" evidence="2">
    <location>
        <begin position="62"/>
        <end position="154"/>
    </location>
</feature>
<accession>A0A7C3VH25</accession>
<proteinExistence type="predicted"/>
<dbReference type="InterPro" id="IPR025433">
    <property type="entry name" value="DUF4168"/>
</dbReference>
<evidence type="ECO:0000256" key="1">
    <source>
        <dbReference type="SAM" id="SignalP"/>
    </source>
</evidence>
<gene>
    <name evidence="3" type="ORF">ENR15_10795</name>
</gene>
<reference evidence="3" key="1">
    <citation type="journal article" date="2020" name="mSystems">
        <title>Genome- and Community-Level Interaction Insights into Carbon Utilization and Element Cycling Functions of Hydrothermarchaeota in Hydrothermal Sediment.</title>
        <authorList>
            <person name="Zhou Z."/>
            <person name="Liu Y."/>
            <person name="Xu W."/>
            <person name="Pan J."/>
            <person name="Luo Z.H."/>
            <person name="Li M."/>
        </authorList>
    </citation>
    <scope>NUCLEOTIDE SEQUENCE [LARGE SCALE GENOMIC DNA]</scope>
    <source>
        <strain evidence="3">SpSt-374</strain>
    </source>
</reference>